<dbReference type="InterPro" id="IPR000847">
    <property type="entry name" value="LysR_HTH_N"/>
</dbReference>
<dbReference type="InterPro" id="IPR036388">
    <property type="entry name" value="WH-like_DNA-bd_sf"/>
</dbReference>
<dbReference type="Proteomes" id="UP000256862">
    <property type="component" value="Plasmid CO2235_mp"/>
</dbReference>
<dbReference type="PANTHER" id="PTHR30419:SF8">
    <property type="entry name" value="NITROGEN ASSIMILATION TRANSCRIPTIONAL ACTIVATOR-RELATED"/>
    <property type="match status" value="1"/>
</dbReference>
<evidence type="ECO:0000256" key="5">
    <source>
        <dbReference type="SAM" id="Phobius"/>
    </source>
</evidence>
<geneLocation type="plasmid" evidence="8">
    <name>co2235_mp</name>
</geneLocation>
<dbReference type="InterPro" id="IPR037405">
    <property type="entry name" value="GbpR_PBP2"/>
</dbReference>
<dbReference type="GO" id="GO:0005829">
    <property type="term" value="C:cytosol"/>
    <property type="evidence" value="ECO:0007669"/>
    <property type="project" value="TreeGrafter"/>
</dbReference>
<keyword evidence="2" id="KW-0805">Transcription regulation</keyword>
<organism evidence="7 8">
    <name type="scientific">Cupriavidus oxalaticus</name>
    <dbReference type="NCBI Taxonomy" id="96344"/>
    <lineage>
        <taxon>Bacteria</taxon>
        <taxon>Pseudomonadati</taxon>
        <taxon>Pseudomonadota</taxon>
        <taxon>Betaproteobacteria</taxon>
        <taxon>Burkholderiales</taxon>
        <taxon>Burkholderiaceae</taxon>
        <taxon>Cupriavidus</taxon>
    </lineage>
</organism>
<proteinExistence type="inferred from homology"/>
<dbReference type="Pfam" id="PF00126">
    <property type="entry name" value="HTH_1"/>
    <property type="match status" value="1"/>
</dbReference>
<accession>A0A976BHJ5</accession>
<dbReference type="GeneID" id="303487990"/>
<feature type="domain" description="HTH lysR-type" evidence="6">
    <location>
        <begin position="18"/>
        <end position="75"/>
    </location>
</feature>
<dbReference type="GO" id="GO:0003677">
    <property type="term" value="F:DNA binding"/>
    <property type="evidence" value="ECO:0007669"/>
    <property type="project" value="UniProtKB-KW"/>
</dbReference>
<dbReference type="EMBL" id="OGUS01000137">
    <property type="protein sequence ID" value="SPC19654.1"/>
    <property type="molecule type" value="Genomic_DNA"/>
</dbReference>
<evidence type="ECO:0000256" key="3">
    <source>
        <dbReference type="ARBA" id="ARBA00023125"/>
    </source>
</evidence>
<dbReference type="GO" id="GO:0003700">
    <property type="term" value="F:DNA-binding transcription factor activity"/>
    <property type="evidence" value="ECO:0007669"/>
    <property type="project" value="InterPro"/>
</dbReference>
<dbReference type="RefSeq" id="WP_063237766.1">
    <property type="nucleotide sequence ID" value="NZ_CP069809.1"/>
</dbReference>
<dbReference type="PANTHER" id="PTHR30419">
    <property type="entry name" value="HTH-TYPE TRANSCRIPTIONAL REGULATOR YBHD"/>
    <property type="match status" value="1"/>
</dbReference>
<dbReference type="PRINTS" id="PR00039">
    <property type="entry name" value="HTHLYSR"/>
</dbReference>
<gene>
    <name evidence="7" type="ORF">CO2235_MP20065</name>
</gene>
<keyword evidence="5" id="KW-0812">Transmembrane</keyword>
<evidence type="ECO:0000256" key="2">
    <source>
        <dbReference type="ARBA" id="ARBA00023015"/>
    </source>
</evidence>
<evidence type="ECO:0000259" key="6">
    <source>
        <dbReference type="PROSITE" id="PS50931"/>
    </source>
</evidence>
<dbReference type="InterPro" id="IPR050950">
    <property type="entry name" value="HTH-type_LysR_regulators"/>
</dbReference>
<dbReference type="Gene3D" id="3.40.190.10">
    <property type="entry name" value="Periplasmic binding protein-like II"/>
    <property type="match status" value="2"/>
</dbReference>
<dbReference type="InterPro" id="IPR036390">
    <property type="entry name" value="WH_DNA-bd_sf"/>
</dbReference>
<feature type="transmembrane region" description="Helical" evidence="5">
    <location>
        <begin position="264"/>
        <end position="285"/>
    </location>
</feature>
<dbReference type="Pfam" id="PF03466">
    <property type="entry name" value="LysR_substrate"/>
    <property type="match status" value="1"/>
</dbReference>
<keyword evidence="5" id="KW-1133">Transmembrane helix</keyword>
<evidence type="ECO:0000313" key="7">
    <source>
        <dbReference type="EMBL" id="SPC19654.1"/>
    </source>
</evidence>
<comment type="similarity">
    <text evidence="1">Belongs to the LysR transcriptional regulatory family.</text>
</comment>
<name>A0A976BHJ5_9BURK</name>
<reference evidence="7 8" key="1">
    <citation type="submission" date="2018-01" db="EMBL/GenBank/DDBJ databases">
        <authorList>
            <person name="Clerissi C."/>
        </authorList>
    </citation>
    <scope>NUCLEOTIDE SEQUENCE [LARGE SCALE GENOMIC DNA]</scope>
    <source>
        <strain evidence="7">Cupriavidus oxalaticus LMG 2235</strain>
        <plasmid evidence="8">co2235_mp</plasmid>
    </source>
</reference>
<evidence type="ECO:0000313" key="8">
    <source>
        <dbReference type="Proteomes" id="UP000256862"/>
    </source>
</evidence>
<keyword evidence="3" id="KW-0238">DNA-binding</keyword>
<keyword evidence="4" id="KW-0804">Transcription</keyword>
<comment type="caution">
    <text evidence="7">The sequence shown here is derived from an EMBL/GenBank/DDBJ whole genome shotgun (WGS) entry which is preliminary data.</text>
</comment>
<protein>
    <submittedName>
        <fullName evidence="7">Transcriptional regulator, LysR domain</fullName>
    </submittedName>
</protein>
<dbReference type="SUPFAM" id="SSF53850">
    <property type="entry name" value="Periplasmic binding protein-like II"/>
    <property type="match status" value="1"/>
</dbReference>
<dbReference type="PROSITE" id="PS50931">
    <property type="entry name" value="HTH_LYSR"/>
    <property type="match status" value="1"/>
</dbReference>
<dbReference type="InterPro" id="IPR005119">
    <property type="entry name" value="LysR_subst-bd"/>
</dbReference>
<dbReference type="AlphaFoldDB" id="A0A976BHJ5"/>
<evidence type="ECO:0000256" key="4">
    <source>
        <dbReference type="ARBA" id="ARBA00023163"/>
    </source>
</evidence>
<evidence type="ECO:0000256" key="1">
    <source>
        <dbReference type="ARBA" id="ARBA00009437"/>
    </source>
</evidence>
<keyword evidence="5" id="KW-0472">Membrane</keyword>
<dbReference type="SUPFAM" id="SSF46785">
    <property type="entry name" value="Winged helix' DNA-binding domain"/>
    <property type="match status" value="1"/>
</dbReference>
<dbReference type="Gene3D" id="1.10.10.10">
    <property type="entry name" value="Winged helix-like DNA-binding domain superfamily/Winged helix DNA-binding domain"/>
    <property type="match status" value="1"/>
</dbReference>
<sequence length="332" mass="35148">MPESLTQLSNAATLRKRLQMRHLRLALALAEHGSLRGAASEMALTQPAATKALHELEDTVGTLLFTRHARGITPTVFGEALIRYARVALSDLDALHDELAAIAAGEIGKVRIGAILAPVPDLLAGAINGLKARHPQLHIALQVDTSDVLVQALRQDALDVVVGRIPAGSLAEDLAFEPLCEEVLSIVARPGHPQARKRSVRLASLSSYPWIIQPAASPMRQIIDQTFRDARVPLPEDVIETSSIMATLPLLAGSDRIAVVPSAIAGYFAAMGALAILPVAMRGRLVPYGIVARKRRTATPGVRLLIDALRAACTAGGPPSAATAVSRIGRRG</sequence>
<dbReference type="CDD" id="cd08435">
    <property type="entry name" value="PBP2_GbpR"/>
    <property type="match status" value="1"/>
</dbReference>